<sequence length="285" mass="33061">MGRSKKTKFIASKININSNIFSLNKENLVKLIPDAILGKPTLEKNTWTWKITETKTISGYGVEFIYGNLVKSRYESVNVVDGDKINNYKIPKPVAYFSRFIYDPVSEVLIFEETGQIDRDEFMERFQDLIFKSKIEIGEVIIKVIPKKEEIYNRITNMDVLTKIEFDLIPPNMHSKDTFASLDDIIHEENATRMKATFENKDGLNKDGVFIKSGVEKVSNAYGDVKAYGYNNIPSRSKRHKTKRSHTKFNSRDLVHMRTFQDENDSDKFFGKLKKFAIEMRDIIL</sequence>
<protein>
    <submittedName>
        <fullName evidence="1">Uncharacterized protein</fullName>
    </submittedName>
</protein>
<evidence type="ECO:0000313" key="1">
    <source>
        <dbReference type="EMBL" id="MDX8046625.1"/>
    </source>
</evidence>
<organism evidence="1 2">
    <name type="scientific">Gracilibacillus pellucidus</name>
    <dbReference type="NCBI Taxonomy" id="3095368"/>
    <lineage>
        <taxon>Bacteria</taxon>
        <taxon>Bacillati</taxon>
        <taxon>Bacillota</taxon>
        <taxon>Bacilli</taxon>
        <taxon>Bacillales</taxon>
        <taxon>Bacillaceae</taxon>
        <taxon>Gracilibacillus</taxon>
    </lineage>
</organism>
<proteinExistence type="predicted"/>
<dbReference type="EMBL" id="JAWZSR010000006">
    <property type="protein sequence ID" value="MDX8046625.1"/>
    <property type="molecule type" value="Genomic_DNA"/>
</dbReference>
<keyword evidence="2" id="KW-1185">Reference proteome</keyword>
<evidence type="ECO:0000313" key="2">
    <source>
        <dbReference type="Proteomes" id="UP001277972"/>
    </source>
</evidence>
<accession>A0ACC6M6S5</accession>
<reference evidence="1" key="1">
    <citation type="submission" date="2023-11" db="EMBL/GenBank/DDBJ databases">
        <title>Gracilibacillus pellucida a moderately halophilic bacterium isolated from saline soil in Xinjiang province.</title>
        <authorList>
            <person name="Zhang Z."/>
            <person name="Tan F."/>
            <person name="Wang Y."/>
            <person name="Xia M."/>
        </authorList>
    </citation>
    <scope>NUCLEOTIDE SEQUENCE</scope>
    <source>
        <strain evidence="1">S3-1-1</strain>
    </source>
</reference>
<name>A0ACC6M6S5_9BACI</name>
<dbReference type="Proteomes" id="UP001277972">
    <property type="component" value="Unassembled WGS sequence"/>
</dbReference>
<gene>
    <name evidence="1" type="ORF">SH601_11595</name>
</gene>
<comment type="caution">
    <text evidence="1">The sequence shown here is derived from an EMBL/GenBank/DDBJ whole genome shotgun (WGS) entry which is preliminary data.</text>
</comment>